<gene>
    <name evidence="2" type="ORF">BP5553_01035</name>
</gene>
<sequence length="320" mass="35822">MFPPLHLSKTDLQYPRTKDQRGAFRPSSHGDVLRQRRRERQAGLDKGAPLDWALNMDIIVTEYYEGLDITLDEGVEQKDKRVRDLFATLPREPRRDLLKRGILESLLLDTDARQRTTSKRRKGASWGSPGPKAANTTAKYQAPSTKDEAHIPALANHSTRDPLQEMLTRGYDRGVPVSPFLRIRKRHSHTPAAWQHGSRHGMALLPRPGSTAPEKPPRFNLPVKTDGRDGADGAPPTKKLERWSDTTQRPLRANCEALDFGLHQRLRMYSNTPKCVSAAVPPLGGAATYNLRIPIHVRPAAQPSKPPDDILHLQTTPATL</sequence>
<dbReference type="EMBL" id="NPIC01000001">
    <property type="protein sequence ID" value="RDL41056.1"/>
    <property type="molecule type" value="Genomic_DNA"/>
</dbReference>
<feature type="region of interest" description="Disordered" evidence="1">
    <location>
        <begin position="299"/>
        <end position="320"/>
    </location>
</feature>
<feature type="region of interest" description="Disordered" evidence="1">
    <location>
        <begin position="207"/>
        <end position="246"/>
    </location>
</feature>
<dbReference type="Proteomes" id="UP000254866">
    <property type="component" value="Unassembled WGS sequence"/>
</dbReference>
<evidence type="ECO:0000313" key="3">
    <source>
        <dbReference type="Proteomes" id="UP000254866"/>
    </source>
</evidence>
<dbReference type="AlphaFoldDB" id="A0A370TZV0"/>
<proteinExistence type="predicted"/>
<evidence type="ECO:0000256" key="1">
    <source>
        <dbReference type="SAM" id="MobiDB-lite"/>
    </source>
</evidence>
<dbReference type="RefSeq" id="XP_031873712.1">
    <property type="nucleotide sequence ID" value="XM_032009658.1"/>
</dbReference>
<keyword evidence="3" id="KW-1185">Reference proteome</keyword>
<organism evidence="2 3">
    <name type="scientific">Venustampulla echinocandica</name>
    <dbReference type="NCBI Taxonomy" id="2656787"/>
    <lineage>
        <taxon>Eukaryota</taxon>
        <taxon>Fungi</taxon>
        <taxon>Dikarya</taxon>
        <taxon>Ascomycota</taxon>
        <taxon>Pezizomycotina</taxon>
        <taxon>Leotiomycetes</taxon>
        <taxon>Helotiales</taxon>
        <taxon>Pleuroascaceae</taxon>
        <taxon>Venustampulla</taxon>
    </lineage>
</organism>
<name>A0A370TZV0_9HELO</name>
<dbReference type="GeneID" id="43593884"/>
<comment type="caution">
    <text evidence="2">The sequence shown here is derived from an EMBL/GenBank/DDBJ whole genome shotgun (WGS) entry which is preliminary data.</text>
</comment>
<accession>A0A370TZV0</accession>
<reference evidence="2 3" key="1">
    <citation type="journal article" date="2018" name="IMA Fungus">
        <title>IMA Genome-F 9: Draft genome sequence of Annulohypoxylon stygium, Aspergillus mulundensis, Berkeleyomyces basicola (syn. Thielaviopsis basicola), Ceratocystis smalleyi, two Cercospora beticola strains, Coleophoma cylindrospora, Fusarium fracticaudum, Phialophora cf. hyalina, and Morchella septimelata.</title>
        <authorList>
            <person name="Wingfield B.D."/>
            <person name="Bills G.F."/>
            <person name="Dong Y."/>
            <person name="Huang W."/>
            <person name="Nel W.J."/>
            <person name="Swalarsk-Parry B.S."/>
            <person name="Vaghefi N."/>
            <person name="Wilken P.M."/>
            <person name="An Z."/>
            <person name="de Beer Z.W."/>
            <person name="De Vos L."/>
            <person name="Chen L."/>
            <person name="Duong T.A."/>
            <person name="Gao Y."/>
            <person name="Hammerbacher A."/>
            <person name="Kikkert J.R."/>
            <person name="Li Y."/>
            <person name="Li H."/>
            <person name="Li K."/>
            <person name="Li Q."/>
            <person name="Liu X."/>
            <person name="Ma X."/>
            <person name="Naidoo K."/>
            <person name="Pethybridge S.J."/>
            <person name="Sun J."/>
            <person name="Steenkamp E.T."/>
            <person name="van der Nest M.A."/>
            <person name="van Wyk S."/>
            <person name="Wingfield M.J."/>
            <person name="Xiong C."/>
            <person name="Yue Q."/>
            <person name="Zhang X."/>
        </authorList>
    </citation>
    <scope>NUCLEOTIDE SEQUENCE [LARGE SCALE GENOMIC DNA]</scope>
    <source>
        <strain evidence="2 3">BP 5553</strain>
    </source>
</reference>
<evidence type="ECO:0000313" key="2">
    <source>
        <dbReference type="EMBL" id="RDL41056.1"/>
    </source>
</evidence>
<feature type="compositionally biased region" description="Polar residues" evidence="1">
    <location>
        <begin position="134"/>
        <end position="143"/>
    </location>
</feature>
<protein>
    <submittedName>
        <fullName evidence="2">Uncharacterized protein</fullName>
    </submittedName>
</protein>
<feature type="region of interest" description="Disordered" evidence="1">
    <location>
        <begin position="113"/>
        <end position="143"/>
    </location>
</feature>